<organism evidence="2 3">
    <name type="scientific">Flexibacter flexilis DSM 6793</name>
    <dbReference type="NCBI Taxonomy" id="927664"/>
    <lineage>
        <taxon>Bacteria</taxon>
        <taxon>Pseudomonadati</taxon>
        <taxon>Bacteroidota</taxon>
        <taxon>Cytophagia</taxon>
        <taxon>Cytophagales</taxon>
        <taxon>Flexibacteraceae</taxon>
        <taxon>Flexibacter</taxon>
    </lineage>
</organism>
<dbReference type="GO" id="GO:0051537">
    <property type="term" value="F:2 iron, 2 sulfur cluster binding"/>
    <property type="evidence" value="ECO:0007669"/>
    <property type="project" value="InterPro"/>
</dbReference>
<dbReference type="AlphaFoldDB" id="A0A1I1DMB3"/>
<dbReference type="PROSITE" id="PS51257">
    <property type="entry name" value="PROKAR_LIPOPROTEIN"/>
    <property type="match status" value="1"/>
</dbReference>
<keyword evidence="3" id="KW-1185">Reference proteome</keyword>
<dbReference type="InterPro" id="IPR036922">
    <property type="entry name" value="Rieske_2Fe-2S_sf"/>
</dbReference>
<evidence type="ECO:0000256" key="1">
    <source>
        <dbReference type="SAM" id="SignalP"/>
    </source>
</evidence>
<keyword evidence="1" id="KW-0732">Signal</keyword>
<accession>A0A1I1DMB3</accession>
<sequence length="141" mass="15541">MKKSISGLWWLLLVAVGCSSDLTSSNIPDVYVRETVILANQEALPLRFDGGVIYLSGGVRGLMIYRENASTYKAFDRACPNNPTATCELLRADDSKVFMIDTCCKSQFDWNGYYLGGPARGVPRQYATALVNGTLYIDNNP</sequence>
<gene>
    <name evidence="2" type="ORF">SAMN05421780_101331</name>
</gene>
<feature type="chain" id="PRO_5011509472" description="Rieske domain-containing protein" evidence="1">
    <location>
        <begin position="21"/>
        <end position="141"/>
    </location>
</feature>
<dbReference type="RefSeq" id="WP_091506231.1">
    <property type="nucleotide sequence ID" value="NZ_FOLE01000001.1"/>
</dbReference>
<feature type="signal peptide" evidence="1">
    <location>
        <begin position="1"/>
        <end position="20"/>
    </location>
</feature>
<dbReference type="EMBL" id="FOLE01000001">
    <property type="protein sequence ID" value="SFB76129.1"/>
    <property type="molecule type" value="Genomic_DNA"/>
</dbReference>
<name>A0A1I1DMB3_9BACT</name>
<evidence type="ECO:0000313" key="2">
    <source>
        <dbReference type="EMBL" id="SFB76129.1"/>
    </source>
</evidence>
<reference evidence="2 3" key="1">
    <citation type="submission" date="2016-10" db="EMBL/GenBank/DDBJ databases">
        <authorList>
            <person name="de Groot N.N."/>
        </authorList>
    </citation>
    <scope>NUCLEOTIDE SEQUENCE [LARGE SCALE GENOMIC DNA]</scope>
    <source>
        <strain evidence="2 3">DSM 6793</strain>
    </source>
</reference>
<evidence type="ECO:0000313" key="3">
    <source>
        <dbReference type="Proteomes" id="UP000199514"/>
    </source>
</evidence>
<dbReference type="Gene3D" id="2.102.10.10">
    <property type="entry name" value="Rieske [2Fe-2S] iron-sulphur domain"/>
    <property type="match status" value="1"/>
</dbReference>
<dbReference type="STRING" id="927664.SAMN05421780_101331"/>
<dbReference type="Proteomes" id="UP000199514">
    <property type="component" value="Unassembled WGS sequence"/>
</dbReference>
<proteinExistence type="predicted"/>
<protein>
    <recommendedName>
        <fullName evidence="4">Rieske domain-containing protein</fullName>
    </recommendedName>
</protein>
<evidence type="ECO:0008006" key="4">
    <source>
        <dbReference type="Google" id="ProtNLM"/>
    </source>
</evidence>
<dbReference type="OrthoDB" id="1201186at2"/>